<sequence length="174" mass="18385">IYIYICVSVAFGFTRGDAGGEASAAVVSSHGVGSPQNPHLCHPLPSVAAPLPLLAHGGRSLQQYPREAVPPFPPPPPPPGHPAPPTPQLQRRLRQAGRLSAPPRPPRRRVGIISPRGRRIGRQRRRCLPQAPPQAPVRSHGEDTEGVRGGVGRLGPASDPDPPPADRPEEEPGA</sequence>
<evidence type="ECO:0000313" key="2">
    <source>
        <dbReference type="EMBL" id="JAT44470.1"/>
    </source>
</evidence>
<proteinExistence type="predicted"/>
<evidence type="ECO:0000256" key="1">
    <source>
        <dbReference type="SAM" id="MobiDB-lite"/>
    </source>
</evidence>
<dbReference type="AlphaFoldDB" id="A0A1D1XQ07"/>
<accession>A0A1D1XQ07</accession>
<reference evidence="2" key="1">
    <citation type="submission" date="2015-07" db="EMBL/GenBank/DDBJ databases">
        <title>Transcriptome Assembly of Anthurium amnicola.</title>
        <authorList>
            <person name="Suzuki J."/>
        </authorList>
    </citation>
    <scope>NUCLEOTIDE SEQUENCE</scope>
</reference>
<feature type="compositionally biased region" description="Pro residues" evidence="1">
    <location>
        <begin position="68"/>
        <end position="87"/>
    </location>
</feature>
<organism evidence="2">
    <name type="scientific">Anthurium amnicola</name>
    <dbReference type="NCBI Taxonomy" id="1678845"/>
    <lineage>
        <taxon>Eukaryota</taxon>
        <taxon>Viridiplantae</taxon>
        <taxon>Streptophyta</taxon>
        <taxon>Embryophyta</taxon>
        <taxon>Tracheophyta</taxon>
        <taxon>Spermatophyta</taxon>
        <taxon>Magnoliopsida</taxon>
        <taxon>Liliopsida</taxon>
        <taxon>Araceae</taxon>
        <taxon>Pothoideae</taxon>
        <taxon>Potheae</taxon>
        <taxon>Anthurium</taxon>
    </lineage>
</organism>
<name>A0A1D1XQ07_9ARAE</name>
<feature type="region of interest" description="Disordered" evidence="1">
    <location>
        <begin position="64"/>
        <end position="174"/>
    </location>
</feature>
<feature type="non-terminal residue" evidence="2">
    <location>
        <position position="174"/>
    </location>
</feature>
<dbReference type="EMBL" id="GDJX01023466">
    <property type="protein sequence ID" value="JAT44470.1"/>
    <property type="molecule type" value="Transcribed_RNA"/>
</dbReference>
<protein>
    <submittedName>
        <fullName evidence="2">Uncharacterized protein</fullName>
    </submittedName>
</protein>
<feature type="non-terminal residue" evidence="2">
    <location>
        <position position="1"/>
    </location>
</feature>
<gene>
    <name evidence="2" type="ORF">g.109595</name>
</gene>
<feature type="compositionally biased region" description="Basic residues" evidence="1">
    <location>
        <begin position="105"/>
        <end position="127"/>
    </location>
</feature>